<dbReference type="SUPFAM" id="SSF52091">
    <property type="entry name" value="SpoIIaa-like"/>
    <property type="match status" value="1"/>
</dbReference>
<dbReference type="AlphaFoldDB" id="M3FMH9"/>
<dbReference type="GeneID" id="96266042"/>
<dbReference type="PANTHER" id="PTHR33495">
    <property type="entry name" value="ANTI-SIGMA FACTOR ANTAGONIST TM_1081-RELATED-RELATED"/>
    <property type="match status" value="1"/>
</dbReference>
<name>M3FMH9_9ACTN</name>
<accession>M3FMH9</accession>
<dbReference type="Gene3D" id="3.30.750.24">
    <property type="entry name" value="STAS domain"/>
    <property type="match status" value="1"/>
</dbReference>
<dbReference type="PROSITE" id="PS50801">
    <property type="entry name" value="STAS"/>
    <property type="match status" value="1"/>
</dbReference>
<dbReference type="EMBL" id="KB405089">
    <property type="protein sequence ID" value="EMF53289.1"/>
    <property type="molecule type" value="Genomic_DNA"/>
</dbReference>
<dbReference type="CDD" id="cd07043">
    <property type="entry name" value="STAS_anti-anti-sigma_factors"/>
    <property type="match status" value="1"/>
</dbReference>
<reference evidence="3" key="1">
    <citation type="journal article" date="2013" name="Genome Announc.">
        <title>Draft Genome Sequence of Streptomyces bottropensis ATCC 25435, a Bottromycin-Producing Actinomycete.</title>
        <authorList>
            <person name="Zhang H."/>
            <person name="Zhou W."/>
            <person name="Zhuang Y."/>
            <person name="Liang X."/>
            <person name="Liu T."/>
        </authorList>
    </citation>
    <scope>NUCLEOTIDE SEQUENCE [LARGE SCALE GENOMIC DNA]</scope>
    <source>
        <strain evidence="3">ATCC 25435</strain>
    </source>
</reference>
<dbReference type="InterPro" id="IPR036513">
    <property type="entry name" value="STAS_dom_sf"/>
</dbReference>
<feature type="domain" description="STAS" evidence="1">
    <location>
        <begin position="10"/>
        <end position="110"/>
    </location>
</feature>
<proteinExistence type="predicted"/>
<dbReference type="Proteomes" id="UP000030760">
    <property type="component" value="Unassembled WGS sequence"/>
</dbReference>
<protein>
    <submittedName>
        <fullName evidence="2">Anti-sigma-factor antagonist</fullName>
    </submittedName>
</protein>
<dbReference type="InterPro" id="IPR002645">
    <property type="entry name" value="STAS_dom"/>
</dbReference>
<evidence type="ECO:0000313" key="2">
    <source>
        <dbReference type="EMBL" id="EMF53289.1"/>
    </source>
</evidence>
<evidence type="ECO:0000313" key="3">
    <source>
        <dbReference type="Proteomes" id="UP000030760"/>
    </source>
</evidence>
<sequence>MVIVRMQDGDTAVAQLPKQVDYDNAALVGALCEDLVGQGCATLVLDASQVDYLDSSGISMIIKLWRVLSDRAGTLRVAALNAHYHQVWRLLGLDSLFPLSPTVRAALPARVAGERAGTSESSGCV</sequence>
<dbReference type="PANTHER" id="PTHR33495:SF2">
    <property type="entry name" value="ANTI-SIGMA FACTOR ANTAGONIST TM_1081-RELATED"/>
    <property type="match status" value="1"/>
</dbReference>
<organism evidence="2 3">
    <name type="scientific">Streptomyces bottropensis ATCC 25435</name>
    <dbReference type="NCBI Taxonomy" id="1054862"/>
    <lineage>
        <taxon>Bacteria</taxon>
        <taxon>Bacillati</taxon>
        <taxon>Actinomycetota</taxon>
        <taxon>Actinomycetes</taxon>
        <taxon>Kitasatosporales</taxon>
        <taxon>Streptomycetaceae</taxon>
        <taxon>Streptomyces</taxon>
    </lineage>
</organism>
<dbReference type="Pfam" id="PF01740">
    <property type="entry name" value="STAS"/>
    <property type="match status" value="1"/>
</dbReference>
<dbReference type="RefSeq" id="WP_005481681.1">
    <property type="nucleotide sequence ID" value="NZ_KB405089.1"/>
</dbReference>
<dbReference type="GO" id="GO:0043856">
    <property type="term" value="F:anti-sigma factor antagonist activity"/>
    <property type="evidence" value="ECO:0007669"/>
    <property type="project" value="TreeGrafter"/>
</dbReference>
<evidence type="ECO:0000259" key="1">
    <source>
        <dbReference type="PROSITE" id="PS50801"/>
    </source>
</evidence>
<gene>
    <name evidence="2" type="ORF">SBD_4833</name>
</gene>